<evidence type="ECO:0000313" key="5">
    <source>
        <dbReference type="Proteomes" id="UP000625804"/>
    </source>
</evidence>
<dbReference type="PIRSF" id="PIRSF002070">
    <property type="entry name" value="SSB"/>
    <property type="match status" value="1"/>
</dbReference>
<protein>
    <recommendedName>
        <fullName evidence="2 3">Single-stranded DNA-binding protein</fullName>
        <shortName evidence="2">SSB</shortName>
    </recommendedName>
</protein>
<dbReference type="InterPro" id="IPR000424">
    <property type="entry name" value="Primosome_PriB/ssb"/>
</dbReference>
<dbReference type="InterPro" id="IPR011344">
    <property type="entry name" value="ssDNA-bd"/>
</dbReference>
<dbReference type="Proteomes" id="UP000625804">
    <property type="component" value="Unassembled WGS sequence"/>
</dbReference>
<dbReference type="CDD" id="cd04496">
    <property type="entry name" value="SSB_OBF"/>
    <property type="match status" value="1"/>
</dbReference>
<dbReference type="InterPro" id="IPR012340">
    <property type="entry name" value="NA-bd_OB-fold"/>
</dbReference>
<proteinExistence type="inferred from homology"/>
<dbReference type="GO" id="GO:0009295">
    <property type="term" value="C:nucleoid"/>
    <property type="evidence" value="ECO:0007669"/>
    <property type="project" value="TreeGrafter"/>
</dbReference>
<dbReference type="Gene3D" id="2.40.50.140">
    <property type="entry name" value="Nucleic acid-binding proteins"/>
    <property type="match status" value="1"/>
</dbReference>
<evidence type="ECO:0000256" key="2">
    <source>
        <dbReference type="HAMAP-Rule" id="MF_00984"/>
    </source>
</evidence>
<reference evidence="4" key="1">
    <citation type="submission" date="2020-06" db="EMBL/GenBank/DDBJ databases">
        <title>A novel thermopfilic bacterium from Erzurum, Turkey.</title>
        <authorList>
            <person name="Adiguzel A."/>
            <person name="Ay H."/>
            <person name="Baltaci M.O."/>
        </authorList>
    </citation>
    <scope>NUCLEOTIDE SEQUENCE</scope>
    <source>
        <strain evidence="4">P2</strain>
    </source>
</reference>
<organism evidence="4 5">
    <name type="scientific">Calidifontibacillus erzurumensis</name>
    <dbReference type="NCBI Taxonomy" id="2741433"/>
    <lineage>
        <taxon>Bacteria</taxon>
        <taxon>Bacillati</taxon>
        <taxon>Bacillota</taxon>
        <taxon>Bacilli</taxon>
        <taxon>Bacillales</taxon>
        <taxon>Bacillaceae</taxon>
        <taxon>Calidifontibacillus/Schinkia group</taxon>
        <taxon>Calidifontibacillus</taxon>
    </lineage>
</organism>
<comment type="caution">
    <text evidence="4">The sequence shown here is derived from an EMBL/GenBank/DDBJ whole genome shotgun (WGS) entry which is preliminary data.</text>
</comment>
<dbReference type="GO" id="GO:0003697">
    <property type="term" value="F:single-stranded DNA binding"/>
    <property type="evidence" value="ECO:0007669"/>
    <property type="project" value="UniProtKB-UniRule"/>
</dbReference>
<evidence type="ECO:0000313" key="4">
    <source>
        <dbReference type="EMBL" id="NSL51749.1"/>
    </source>
</evidence>
<dbReference type="PANTHER" id="PTHR10302">
    <property type="entry name" value="SINGLE-STRANDED DNA-BINDING PROTEIN"/>
    <property type="match status" value="1"/>
</dbReference>
<keyword evidence="1 2" id="KW-0238">DNA-binding</keyword>
<dbReference type="AlphaFoldDB" id="A0A8J8GDY0"/>
<comment type="subunit">
    <text evidence="2">Homotetramer.</text>
</comment>
<dbReference type="RefSeq" id="WP_173730957.1">
    <property type="nucleotide sequence ID" value="NZ_JABTTE010000009.1"/>
</dbReference>
<dbReference type="EMBL" id="JABTTE010000009">
    <property type="protein sequence ID" value="NSL51749.1"/>
    <property type="molecule type" value="Genomic_DNA"/>
</dbReference>
<dbReference type="PROSITE" id="PS50935">
    <property type="entry name" value="SSB"/>
    <property type="match status" value="1"/>
</dbReference>
<dbReference type="HAMAP" id="MF_00984">
    <property type="entry name" value="SSB"/>
    <property type="match status" value="1"/>
</dbReference>
<dbReference type="PANTHER" id="PTHR10302:SF0">
    <property type="entry name" value="SINGLE-STRANDED DNA-BINDING PROTEIN, MITOCHONDRIAL"/>
    <property type="match status" value="1"/>
</dbReference>
<name>A0A8J8GDY0_9BACI</name>
<evidence type="ECO:0000256" key="3">
    <source>
        <dbReference type="PIRNR" id="PIRNR002070"/>
    </source>
</evidence>
<dbReference type="SUPFAM" id="SSF50249">
    <property type="entry name" value="Nucleic acid-binding proteins"/>
    <property type="match status" value="1"/>
</dbReference>
<dbReference type="NCBIfam" id="TIGR00621">
    <property type="entry name" value="ssb"/>
    <property type="match status" value="1"/>
</dbReference>
<gene>
    <name evidence="4" type="primary">ssb</name>
    <name evidence="4" type="ORF">HR057_08200</name>
</gene>
<dbReference type="GO" id="GO:0006260">
    <property type="term" value="P:DNA replication"/>
    <property type="evidence" value="ECO:0007669"/>
    <property type="project" value="InterPro"/>
</dbReference>
<evidence type="ECO:0000256" key="1">
    <source>
        <dbReference type="ARBA" id="ARBA00023125"/>
    </source>
</evidence>
<keyword evidence="5" id="KW-1185">Reference proteome</keyword>
<dbReference type="Pfam" id="PF00436">
    <property type="entry name" value="SSB"/>
    <property type="match status" value="1"/>
</dbReference>
<comment type="caution">
    <text evidence="2">Lacks conserved residue(s) required for the propagation of feature annotation.</text>
</comment>
<sequence length="128" mass="14696">MFNQVTLVGRMARDPELRFTGDGIPVANFTLALNRNYKNTNGEYDADFINCHVWRRQAVTLANYCLKGSLIGITGRLQSRHYDNSEGQRVYVTEVVAEEIKFINIKNNIQNQKAEIIKISQEEETIKD</sequence>
<accession>A0A8J8GDY0</accession>